<proteinExistence type="predicted"/>
<dbReference type="EMBL" id="JAAAMU010000022">
    <property type="protein sequence ID" value="NBC72765.1"/>
    <property type="molecule type" value="Genomic_DNA"/>
</dbReference>
<keyword evidence="4" id="KW-1185">Reference proteome</keyword>
<feature type="domain" description="SLH" evidence="2">
    <location>
        <begin position="132"/>
        <end position="195"/>
    </location>
</feature>
<dbReference type="Proteomes" id="UP000558113">
    <property type="component" value="Unassembled WGS sequence"/>
</dbReference>
<keyword evidence="1" id="KW-0732">Signal</keyword>
<sequence>MKKPFKMIALSTTAAALMFGFAGPQITSAASLKDYGQVQGNSHMAAMLQSNLIAGNNASQVDLLLDSLGLNLNSLLHSSWYAQYSHNSVSWYENVIAGFNNPHRQLTREQFTYRLISNMEARGKLPLIKPVVVKFTDFDRVSPAYAASIQRALSYNIVQLDANGKFNPKSIISNAEAKSEIQNAQNYLKAHSSPVDTGKKLTGVQAVQLIKQVVGPDAALQIKIDPTAAVTRESFTYLLVHTLQSSGQLPMINVVPVNIKDESAMDVSKSGAIQTALALGFLSLDQAGNFQPNAKLTLSEAAAISAKATSYLKSHPASPVGGATITAEQAIQLIKQAAGSNLQIKINPNTVMNRQSFTYLLVHTLQTSGKLPKFNLIPAEIKDDFKIDILSEGAIQTALALKIVQLDPTGLFNPDGEITLKDATAMVNRAIEVVKMYATPKALS</sequence>
<protein>
    <recommendedName>
        <fullName evidence="2">SLH domain-containing protein</fullName>
    </recommendedName>
</protein>
<feature type="chain" id="PRO_5030904283" description="SLH domain-containing protein" evidence="1">
    <location>
        <begin position="30"/>
        <end position="444"/>
    </location>
</feature>
<dbReference type="InterPro" id="IPR001119">
    <property type="entry name" value="SLH_dom"/>
</dbReference>
<dbReference type="PROSITE" id="PS51272">
    <property type="entry name" value="SLH"/>
    <property type="match status" value="2"/>
</dbReference>
<evidence type="ECO:0000259" key="2">
    <source>
        <dbReference type="PROSITE" id="PS51272"/>
    </source>
</evidence>
<reference evidence="3 4" key="1">
    <citation type="submission" date="2020-01" db="EMBL/GenBank/DDBJ databases">
        <title>Paenibacillus soybeanensis sp. nov. isolated from the nodules of soybean (Glycine max(L.) Merr).</title>
        <authorList>
            <person name="Wang H."/>
        </authorList>
    </citation>
    <scope>NUCLEOTIDE SEQUENCE [LARGE SCALE GENOMIC DNA]</scope>
    <source>
        <strain evidence="3 4">DSM 23054</strain>
    </source>
</reference>
<evidence type="ECO:0000313" key="3">
    <source>
        <dbReference type="EMBL" id="NBC72765.1"/>
    </source>
</evidence>
<gene>
    <name evidence="3" type="ORF">GT003_27590</name>
</gene>
<evidence type="ECO:0000256" key="1">
    <source>
        <dbReference type="SAM" id="SignalP"/>
    </source>
</evidence>
<dbReference type="Pfam" id="PF00395">
    <property type="entry name" value="SLH"/>
    <property type="match status" value="3"/>
</dbReference>
<dbReference type="OrthoDB" id="1738667at2"/>
<feature type="domain" description="SLH" evidence="2">
    <location>
        <begin position="378"/>
        <end position="441"/>
    </location>
</feature>
<dbReference type="RefSeq" id="WP_161704079.1">
    <property type="nucleotide sequence ID" value="NZ_JAAAMU010000022.1"/>
</dbReference>
<accession>A0A7X5C3X3</accession>
<organism evidence="3 4">
    <name type="scientific">Paenibacillus sacheonensis</name>
    <dbReference type="NCBI Taxonomy" id="742054"/>
    <lineage>
        <taxon>Bacteria</taxon>
        <taxon>Bacillati</taxon>
        <taxon>Bacillota</taxon>
        <taxon>Bacilli</taxon>
        <taxon>Bacillales</taxon>
        <taxon>Paenibacillaceae</taxon>
        <taxon>Paenibacillus</taxon>
    </lineage>
</organism>
<feature type="signal peptide" evidence="1">
    <location>
        <begin position="1"/>
        <end position="29"/>
    </location>
</feature>
<dbReference type="AlphaFoldDB" id="A0A7X5C3X3"/>
<evidence type="ECO:0000313" key="4">
    <source>
        <dbReference type="Proteomes" id="UP000558113"/>
    </source>
</evidence>
<name>A0A7X5C3X3_9BACL</name>
<comment type="caution">
    <text evidence="3">The sequence shown here is derived from an EMBL/GenBank/DDBJ whole genome shotgun (WGS) entry which is preliminary data.</text>
</comment>